<dbReference type="AlphaFoldDB" id="A0A3N4Q661"/>
<accession>A0A3N4Q661</accession>
<dbReference type="InterPro" id="IPR025634">
    <property type="entry name" value="DUF4292"/>
</dbReference>
<protein>
    <submittedName>
        <fullName evidence="1">DUF4292 domain-containing protein</fullName>
    </submittedName>
</protein>
<reference evidence="1 2" key="1">
    <citation type="submission" date="2018-11" db="EMBL/GenBank/DDBJ databases">
        <title>Chitinophaga lutea sp.nov., isolate from arsenic contaminated soil.</title>
        <authorList>
            <person name="Zong Y."/>
        </authorList>
    </citation>
    <scope>NUCLEOTIDE SEQUENCE [LARGE SCALE GENOMIC DNA]</scope>
    <source>
        <strain evidence="1 2">ZY74</strain>
    </source>
</reference>
<proteinExistence type="predicted"/>
<evidence type="ECO:0000313" key="1">
    <source>
        <dbReference type="EMBL" id="RPE13021.1"/>
    </source>
</evidence>
<sequence length="285" mass="32424">MTVPENTILTMKQKAVLQIVACLFSLVLFSCRATKITRATFPSDTTARNIDSLSREKEHALARNILEKVRANRIEFKTFSAELKMDYDDDKGKRMNNLGVNIRMEYDSAIWIRVAGPANIEGARILVTKDSIKIVNRLEGTVMLRNVKEGQEKLKLNMDLRTLQDLIVGNAVFLSDSISNIVTTQSVISFASLQPTLVSLFNVFADDYVIQQCKVTDKDSTAVNSRVMELTYGDHKVVEGRKIAFQRKIYVEDKNVVKVALDFKRMEFNKPQSFPFPIPDKYTRE</sequence>
<dbReference type="Proteomes" id="UP000278351">
    <property type="component" value="Unassembled WGS sequence"/>
</dbReference>
<name>A0A3N4Q661_9BACT</name>
<keyword evidence="2" id="KW-1185">Reference proteome</keyword>
<organism evidence="1 2">
    <name type="scientific">Chitinophaga lutea</name>
    <dbReference type="NCBI Taxonomy" id="2488634"/>
    <lineage>
        <taxon>Bacteria</taxon>
        <taxon>Pseudomonadati</taxon>
        <taxon>Bacteroidota</taxon>
        <taxon>Chitinophagia</taxon>
        <taxon>Chitinophagales</taxon>
        <taxon>Chitinophagaceae</taxon>
        <taxon>Chitinophaga</taxon>
    </lineage>
</organism>
<dbReference type="EMBL" id="RPDH01000001">
    <property type="protein sequence ID" value="RPE13021.1"/>
    <property type="molecule type" value="Genomic_DNA"/>
</dbReference>
<comment type="caution">
    <text evidence="1">The sequence shown here is derived from an EMBL/GenBank/DDBJ whole genome shotgun (WGS) entry which is preliminary data.</text>
</comment>
<gene>
    <name evidence="1" type="ORF">EGT74_05645</name>
</gene>
<evidence type="ECO:0000313" key="2">
    <source>
        <dbReference type="Proteomes" id="UP000278351"/>
    </source>
</evidence>
<dbReference type="Pfam" id="PF14125">
    <property type="entry name" value="DUF4292"/>
    <property type="match status" value="1"/>
</dbReference>